<protein>
    <recommendedName>
        <fullName evidence="3">Lipoprotein</fullName>
    </recommendedName>
</protein>
<gene>
    <name evidence="1" type="ORF">ACFOJ9_22730</name>
</gene>
<accession>A0ABV7MU01</accession>
<dbReference type="RefSeq" id="WP_378981505.1">
    <property type="nucleotide sequence ID" value="NZ_JBHRVD010000001.1"/>
</dbReference>
<evidence type="ECO:0008006" key="3">
    <source>
        <dbReference type="Google" id="ProtNLM"/>
    </source>
</evidence>
<comment type="caution">
    <text evidence="1">The sequence shown here is derived from an EMBL/GenBank/DDBJ whole genome shotgun (WGS) entry which is preliminary data.</text>
</comment>
<dbReference type="EMBL" id="JBHRVD010000001">
    <property type="protein sequence ID" value="MFC3324557.1"/>
    <property type="molecule type" value="Genomic_DNA"/>
</dbReference>
<dbReference type="Proteomes" id="UP001595648">
    <property type="component" value="Unassembled WGS sequence"/>
</dbReference>
<keyword evidence="2" id="KW-1185">Reference proteome</keyword>
<name>A0ABV7MU01_9HYPH</name>
<organism evidence="1 2">
    <name type="scientific">Mesorhizobium cantuariense</name>
    <dbReference type="NCBI Taxonomy" id="1300275"/>
    <lineage>
        <taxon>Bacteria</taxon>
        <taxon>Pseudomonadati</taxon>
        <taxon>Pseudomonadota</taxon>
        <taxon>Alphaproteobacteria</taxon>
        <taxon>Hyphomicrobiales</taxon>
        <taxon>Phyllobacteriaceae</taxon>
        <taxon>Mesorhizobium</taxon>
    </lineage>
</organism>
<proteinExistence type="predicted"/>
<sequence length="67" mass="6797">MSERVSGRPDLLESMAIVLAVAVACLAMARAESGLRGCAATVAPIGRDAAPAKATSEADATDMLLHD</sequence>
<reference evidence="2" key="1">
    <citation type="journal article" date="2019" name="Int. J. Syst. Evol. Microbiol.">
        <title>The Global Catalogue of Microorganisms (GCM) 10K type strain sequencing project: providing services to taxonomists for standard genome sequencing and annotation.</title>
        <authorList>
            <consortium name="The Broad Institute Genomics Platform"/>
            <consortium name="The Broad Institute Genome Sequencing Center for Infectious Disease"/>
            <person name="Wu L."/>
            <person name="Ma J."/>
        </authorList>
    </citation>
    <scope>NUCLEOTIDE SEQUENCE [LARGE SCALE GENOMIC DNA]</scope>
    <source>
        <strain evidence="2">ICMP 19515</strain>
    </source>
</reference>
<dbReference type="PROSITE" id="PS51257">
    <property type="entry name" value="PROKAR_LIPOPROTEIN"/>
    <property type="match status" value="1"/>
</dbReference>
<evidence type="ECO:0000313" key="2">
    <source>
        <dbReference type="Proteomes" id="UP001595648"/>
    </source>
</evidence>
<evidence type="ECO:0000313" key="1">
    <source>
        <dbReference type="EMBL" id="MFC3324557.1"/>
    </source>
</evidence>